<dbReference type="OMA" id="MEYEEIC"/>
<protein>
    <submittedName>
        <fullName evidence="3">Uncharacterized protein</fullName>
    </submittedName>
</protein>
<dbReference type="SUPFAM" id="SSF57997">
    <property type="entry name" value="Tropomyosin"/>
    <property type="match status" value="1"/>
</dbReference>
<feature type="region of interest" description="Disordered" evidence="2">
    <location>
        <begin position="327"/>
        <end position="357"/>
    </location>
</feature>
<feature type="region of interest" description="Disordered" evidence="2">
    <location>
        <begin position="241"/>
        <end position="261"/>
    </location>
</feature>
<feature type="compositionally biased region" description="Basic and acidic residues" evidence="2">
    <location>
        <begin position="103"/>
        <end position="131"/>
    </location>
</feature>
<feature type="non-terminal residue" evidence="3">
    <location>
        <position position="1"/>
    </location>
</feature>
<dbReference type="eggNOG" id="ENOG502SX0P">
    <property type="taxonomic scope" value="Eukaryota"/>
</dbReference>
<feature type="coiled-coil region" evidence="1">
    <location>
        <begin position="1234"/>
        <end position="1275"/>
    </location>
</feature>
<feature type="compositionally biased region" description="Basic and acidic residues" evidence="2">
    <location>
        <begin position="161"/>
        <end position="181"/>
    </location>
</feature>
<evidence type="ECO:0000313" key="4">
    <source>
        <dbReference type="Proteomes" id="UP000266841"/>
    </source>
</evidence>
<dbReference type="Proteomes" id="UP000266841">
    <property type="component" value="Unassembled WGS sequence"/>
</dbReference>
<gene>
    <name evidence="3" type="ORF">THAOC_36557</name>
</gene>
<feature type="coiled-coil region" evidence="1">
    <location>
        <begin position="1301"/>
        <end position="1328"/>
    </location>
</feature>
<feature type="compositionally biased region" description="Basic residues" evidence="2">
    <location>
        <begin position="1"/>
        <end position="16"/>
    </location>
</feature>
<feature type="coiled-coil region" evidence="1">
    <location>
        <begin position="1009"/>
        <end position="1050"/>
    </location>
</feature>
<feature type="compositionally biased region" description="Basic and acidic residues" evidence="2">
    <location>
        <begin position="19"/>
        <end position="34"/>
    </location>
</feature>
<dbReference type="EMBL" id="AGNL01049117">
    <property type="protein sequence ID" value="EJK44871.1"/>
    <property type="molecule type" value="Genomic_DNA"/>
</dbReference>
<feature type="region of interest" description="Disordered" evidence="2">
    <location>
        <begin position="1"/>
        <end position="207"/>
    </location>
</feature>
<reference evidence="3 4" key="1">
    <citation type="journal article" date="2012" name="Genome Biol.">
        <title>Genome and low-iron response of an oceanic diatom adapted to chronic iron limitation.</title>
        <authorList>
            <person name="Lommer M."/>
            <person name="Specht M."/>
            <person name="Roy A.S."/>
            <person name="Kraemer L."/>
            <person name="Andreson R."/>
            <person name="Gutowska M.A."/>
            <person name="Wolf J."/>
            <person name="Bergner S.V."/>
            <person name="Schilhabel M.B."/>
            <person name="Klostermeier U.C."/>
            <person name="Beiko R.G."/>
            <person name="Rosenstiel P."/>
            <person name="Hippler M."/>
            <person name="Laroche J."/>
        </authorList>
    </citation>
    <scope>NUCLEOTIDE SEQUENCE [LARGE SCALE GENOMIC DNA]</scope>
    <source>
        <strain evidence="3 4">CCMP1005</strain>
    </source>
</reference>
<keyword evidence="1" id="KW-0175">Coiled coil</keyword>
<feature type="compositionally biased region" description="Gly residues" evidence="2">
    <location>
        <begin position="134"/>
        <end position="144"/>
    </location>
</feature>
<feature type="region of interest" description="Disordered" evidence="2">
    <location>
        <begin position="1495"/>
        <end position="1520"/>
    </location>
</feature>
<evidence type="ECO:0000313" key="3">
    <source>
        <dbReference type="EMBL" id="EJK44871.1"/>
    </source>
</evidence>
<comment type="caution">
    <text evidence="3">The sequence shown here is derived from an EMBL/GenBank/DDBJ whole genome shotgun (WGS) entry which is preliminary data.</text>
</comment>
<keyword evidence="4" id="KW-1185">Reference proteome</keyword>
<feature type="compositionally biased region" description="Polar residues" evidence="2">
    <location>
        <begin position="1510"/>
        <end position="1520"/>
    </location>
</feature>
<organism evidence="3 4">
    <name type="scientific">Thalassiosira oceanica</name>
    <name type="common">Marine diatom</name>
    <dbReference type="NCBI Taxonomy" id="159749"/>
    <lineage>
        <taxon>Eukaryota</taxon>
        <taxon>Sar</taxon>
        <taxon>Stramenopiles</taxon>
        <taxon>Ochrophyta</taxon>
        <taxon>Bacillariophyta</taxon>
        <taxon>Coscinodiscophyceae</taxon>
        <taxon>Thalassiosirophycidae</taxon>
        <taxon>Thalassiosirales</taxon>
        <taxon>Thalassiosiraceae</taxon>
        <taxon>Thalassiosira</taxon>
    </lineage>
</organism>
<name>K0R7Y8_THAOC</name>
<feature type="coiled-coil region" evidence="1">
    <location>
        <begin position="1450"/>
        <end position="1477"/>
    </location>
</feature>
<evidence type="ECO:0000256" key="1">
    <source>
        <dbReference type="SAM" id="Coils"/>
    </source>
</evidence>
<feature type="coiled-coil region" evidence="1">
    <location>
        <begin position="894"/>
        <end position="973"/>
    </location>
</feature>
<sequence length="1520" mass="170508">HARRPPRAVARRRRNVRASGHEADDAAAGDRDGRQGPASRGRAPPADGRAPVDGGREVEVRRRRASRRPPPPADERPRELPRRVRGIPRADPTDGAGQRRRRADAVRGEEEGAEPRGRERDAAEHSRREQGPGRQVGEGKGGQAGRVQGPVRQVPGAGARARAEGRERRGGAGVDRADGHVARAGQGRDGGEGRTGQGREGGLESTIGELKSRIGGLEEDLAAGETIVRLGEENSDLAKKLEAATEAASRAQSTEEQRRQLEEEVAFVRRRNEELLSRHDEMSKEVDDAVGLASNTERLRRMVADNEAYISKLQGDLSKARSANLESLRRVRSEHSAEAEAAAEKLQREKDGRREAEVRNVELADRVASLERSLADLEQSGSRRAKSQDDEISKLTEIADGLRRDHAAGQADARALRQKAAESERAHAAEVREMSARIESLEREKSEVYETLASVNREFMDAKERASRAAREHEAKAASGDAELERLRLELSEVTRSCSDESYLLHSTVRDLRRDLQASNADADASRERLAEATRRFGEAAEEARGEVERLRGDVGTIVKRERLAMAQLVRRAVERRGDESTRRDLEAAVEHSSAMAAVRAEKRDVELLLDGERRRSAGLEEALGEEKSLAGDLRRLADSMCTKLSVESREGLLDAIDDVQIEMSDVRIQCKTLWFDVQTAQSSAASLEHEKDQLEATLRERDAELRAKASDVEGLSDALRLREEKAASLEAEIENLKAESTQVQSQMKSAFDADRKSQDKAVEDLILANEQKCQKLLSRQEELGRDLEFARGETASRDEQLVEMQAKVELAKRETKDISAQYNDSRGEVLTLLEKLTSSQEKTDQLTAHYMAIEDDLRQQIRAVHFEKDKAEKNLAMEKKETDRQILEFVAEKKELASKIDELSDSLRELTDERKDAEEMSLVLEDLRGRYDQVSNDLEAARKDREQSNVAKAELEDRLRRVSADLDSACKDREDLAKNELALQSTIAQLESTNAAALSGNDFREQNIRSLQAANDDLDKDLARMTKERDDLRRSLDDATSRLEFIESSNREREAVFKDIETALEAERIQQSSTIDSLEQSITTRDNLVDLVSTLESEIAQLREVNESTAMSVERRLDAERLAHASNVEELQSNFDAEIQQQREKTNALQNEVRTLRDGQQQLQAENENLTELKAKNESQIQVLKDSLKESLEEALRLGSKVTSEQARLAELVTTVATFEGENADLKYSLEHMASYEQERQELMTTYEKVDTDKKRLQSELVRMERQLFEAMNSLTHYELKLTRAEHERDHQASSDSAEIRHLSEMIAALELSKANLEQQLSTLASALEQRGEFDTSFKEMLESAAIKDEQSNLVIRRLEQEINARESSLSLLAQEKDRLVLINEELVDEKRYLQSKLEETEKANLSISFDDNGSCSIYTDVSRASLKQTASELESTIKAIKHHHSTAVARYKAKLKEAQYQLKVSQKKVKELTQLLEENTSVIVTLQNKMRGKTKSQSLPQGHIHITADSSSDSIVSD</sequence>
<feature type="coiled-coil region" evidence="1">
    <location>
        <begin position="1133"/>
        <end position="1195"/>
    </location>
</feature>
<feature type="coiled-coil region" evidence="1">
    <location>
        <begin position="1357"/>
        <end position="1405"/>
    </location>
</feature>
<accession>K0R7Y8</accession>
<feature type="coiled-coil region" evidence="1">
    <location>
        <begin position="424"/>
        <end position="543"/>
    </location>
</feature>
<feature type="compositionally biased region" description="Basic and acidic residues" evidence="2">
    <location>
        <begin position="73"/>
        <end position="82"/>
    </location>
</feature>
<proteinExistence type="predicted"/>
<evidence type="ECO:0000256" key="2">
    <source>
        <dbReference type="SAM" id="MobiDB-lite"/>
    </source>
</evidence>
<feature type="coiled-coil region" evidence="1">
    <location>
        <begin position="678"/>
        <end position="747"/>
    </location>
</feature>